<evidence type="ECO:0000256" key="1">
    <source>
        <dbReference type="SAM" id="MobiDB-lite"/>
    </source>
</evidence>
<accession>A0A4Y3R7Z4</accession>
<feature type="compositionally biased region" description="Gly residues" evidence="1">
    <location>
        <begin position="150"/>
        <end position="170"/>
    </location>
</feature>
<reference evidence="2 3" key="1">
    <citation type="submission" date="2019-06" db="EMBL/GenBank/DDBJ databases">
        <title>Whole genome shotgun sequence of Streptomyces cacaoi subsp. cacaoi NBRC 12748.</title>
        <authorList>
            <person name="Hosoyama A."/>
            <person name="Uohara A."/>
            <person name="Ohji S."/>
            <person name="Ichikawa N."/>
        </authorList>
    </citation>
    <scope>NUCLEOTIDE SEQUENCE [LARGE SCALE GENOMIC DNA]</scope>
    <source>
        <strain evidence="2 3">NBRC 12748</strain>
    </source>
</reference>
<dbReference type="Proteomes" id="UP000319210">
    <property type="component" value="Unassembled WGS sequence"/>
</dbReference>
<keyword evidence="3" id="KW-1185">Reference proteome</keyword>
<dbReference type="RefSeq" id="WP_086815053.1">
    <property type="nucleotide sequence ID" value="NZ_BJMM01000067.1"/>
</dbReference>
<dbReference type="AlphaFoldDB" id="A0A4Y3R7Z4"/>
<feature type="compositionally biased region" description="Pro residues" evidence="1">
    <location>
        <begin position="60"/>
        <end position="79"/>
    </location>
</feature>
<evidence type="ECO:0000313" key="2">
    <source>
        <dbReference type="EMBL" id="GEB53855.1"/>
    </source>
</evidence>
<feature type="region of interest" description="Disordered" evidence="1">
    <location>
        <begin position="248"/>
        <end position="273"/>
    </location>
</feature>
<evidence type="ECO:0008006" key="4">
    <source>
        <dbReference type="Google" id="ProtNLM"/>
    </source>
</evidence>
<gene>
    <name evidence="2" type="ORF">SCA03_64060</name>
</gene>
<comment type="caution">
    <text evidence="2">The sequence shown here is derived from an EMBL/GenBank/DDBJ whole genome shotgun (WGS) entry which is preliminary data.</text>
</comment>
<feature type="region of interest" description="Disordered" evidence="1">
    <location>
        <begin position="126"/>
        <end position="178"/>
    </location>
</feature>
<sequence>MAADRLAGAVRRQLRPGRLLPLGEAADGTWITEEAALDALRAADVPHGARLHAVRIGPGPGDPAPAAVPAPPSALPPGPLTLTAGLTLPPDAPIPAAAEAVRTALLRTAGQLELPLATVDLRVTDLREQPDAPDTPDGRDSPDASEGGDDGGPGGGPDGADVGAGEGSGPGSSDEAGERVAGAVRAVPGVLRLAPVLGPSLPFTGGPSHGVQVTEDAGAERTGGTHVLVQLAVARGHRPLEVARAARRATAEAARPTESGTGTGAGGRTGAGAGAGATVAVLITHVESGRDARSGQDS</sequence>
<proteinExistence type="predicted"/>
<evidence type="ECO:0000313" key="3">
    <source>
        <dbReference type="Proteomes" id="UP000319210"/>
    </source>
</evidence>
<dbReference type="EMBL" id="BJMM01000067">
    <property type="protein sequence ID" value="GEB53855.1"/>
    <property type="molecule type" value="Genomic_DNA"/>
</dbReference>
<organism evidence="2 3">
    <name type="scientific">Streptomyces cacaoi</name>
    <dbReference type="NCBI Taxonomy" id="1898"/>
    <lineage>
        <taxon>Bacteria</taxon>
        <taxon>Bacillati</taxon>
        <taxon>Actinomycetota</taxon>
        <taxon>Actinomycetes</taxon>
        <taxon>Kitasatosporales</taxon>
        <taxon>Streptomycetaceae</taxon>
        <taxon>Streptomyces</taxon>
    </lineage>
</organism>
<name>A0A4Y3R7Z4_STRCI</name>
<protein>
    <recommendedName>
        <fullName evidence="4">Nucleopolyhedrovirus P10 family protein</fullName>
    </recommendedName>
</protein>
<feature type="compositionally biased region" description="Gly residues" evidence="1">
    <location>
        <begin position="261"/>
        <end position="273"/>
    </location>
</feature>
<feature type="compositionally biased region" description="Basic and acidic residues" evidence="1">
    <location>
        <begin position="126"/>
        <end position="142"/>
    </location>
</feature>
<feature type="region of interest" description="Disordered" evidence="1">
    <location>
        <begin position="57"/>
        <end position="86"/>
    </location>
</feature>